<proteinExistence type="predicted"/>
<dbReference type="CDD" id="cd00093">
    <property type="entry name" value="HTH_XRE"/>
    <property type="match status" value="1"/>
</dbReference>
<evidence type="ECO:0000256" key="1">
    <source>
        <dbReference type="SAM" id="MobiDB-lite"/>
    </source>
</evidence>
<dbReference type="Gene3D" id="1.10.260.40">
    <property type="entry name" value="lambda repressor-like DNA-binding domains"/>
    <property type="match status" value="1"/>
</dbReference>
<dbReference type="InterPro" id="IPR001387">
    <property type="entry name" value="Cro/C1-type_HTH"/>
</dbReference>
<dbReference type="PANTHER" id="PTHR35010">
    <property type="entry name" value="BLL4672 PROTEIN-RELATED"/>
    <property type="match status" value="1"/>
</dbReference>
<dbReference type="EMBL" id="MKQR01000016">
    <property type="protein sequence ID" value="OLR92630.1"/>
    <property type="molecule type" value="Genomic_DNA"/>
</dbReference>
<dbReference type="GO" id="GO:0003677">
    <property type="term" value="F:DNA binding"/>
    <property type="evidence" value="ECO:0007669"/>
    <property type="project" value="InterPro"/>
</dbReference>
<reference evidence="3 4" key="1">
    <citation type="submission" date="2016-10" db="EMBL/GenBank/DDBJ databases">
        <title>The Draft Genome Sequence of Actinokineospora bangkokensis 44EHWT reveals the biosynthetic pathway of antifungal compounds Thailandins with unusual extender unit butylmalonyl-CoA.</title>
        <authorList>
            <person name="Greule A."/>
            <person name="Intra B."/>
            <person name="Flemming S."/>
            <person name="Rommel M.G."/>
            <person name="Panbangred W."/>
            <person name="Bechthold A."/>
        </authorList>
    </citation>
    <scope>NUCLEOTIDE SEQUENCE [LARGE SCALE GENOMIC DNA]</scope>
    <source>
        <strain evidence="3 4">44EHW</strain>
    </source>
</reference>
<dbReference type="STRING" id="1193682.BJP25_21535"/>
<dbReference type="Gene3D" id="3.30.450.180">
    <property type="match status" value="1"/>
</dbReference>
<dbReference type="OrthoDB" id="4790304at2"/>
<dbReference type="Proteomes" id="UP000186040">
    <property type="component" value="Unassembled WGS sequence"/>
</dbReference>
<organism evidence="3 4">
    <name type="scientific">Actinokineospora bangkokensis</name>
    <dbReference type="NCBI Taxonomy" id="1193682"/>
    <lineage>
        <taxon>Bacteria</taxon>
        <taxon>Bacillati</taxon>
        <taxon>Actinomycetota</taxon>
        <taxon>Actinomycetes</taxon>
        <taxon>Pseudonocardiales</taxon>
        <taxon>Pseudonocardiaceae</taxon>
        <taxon>Actinokineospora</taxon>
    </lineage>
</organism>
<dbReference type="SMART" id="SM00530">
    <property type="entry name" value="HTH_XRE"/>
    <property type="match status" value="1"/>
</dbReference>
<feature type="domain" description="HTH cro/C1-type" evidence="2">
    <location>
        <begin position="36"/>
        <end position="90"/>
    </location>
</feature>
<evidence type="ECO:0000313" key="4">
    <source>
        <dbReference type="Proteomes" id="UP000186040"/>
    </source>
</evidence>
<dbReference type="InterPro" id="IPR041413">
    <property type="entry name" value="MLTR_LBD"/>
</dbReference>
<accession>A0A1Q9LKT3</accession>
<protein>
    <recommendedName>
        <fullName evidence="2">HTH cro/C1-type domain-containing protein</fullName>
    </recommendedName>
</protein>
<evidence type="ECO:0000313" key="3">
    <source>
        <dbReference type="EMBL" id="OLR92630.1"/>
    </source>
</evidence>
<name>A0A1Q9LKT3_9PSEU</name>
<dbReference type="InterPro" id="IPR010982">
    <property type="entry name" value="Lambda_DNA-bd_dom_sf"/>
</dbReference>
<dbReference type="PANTHER" id="PTHR35010:SF2">
    <property type="entry name" value="BLL4672 PROTEIN"/>
    <property type="match status" value="1"/>
</dbReference>
<dbReference type="AlphaFoldDB" id="A0A1Q9LKT3"/>
<gene>
    <name evidence="3" type="ORF">BJP25_21535</name>
</gene>
<comment type="caution">
    <text evidence="3">The sequence shown here is derived from an EMBL/GenBank/DDBJ whole genome shotgun (WGS) entry which is preliminary data.</text>
</comment>
<evidence type="ECO:0000259" key="2">
    <source>
        <dbReference type="PROSITE" id="PS50943"/>
    </source>
</evidence>
<feature type="region of interest" description="Disordered" evidence="1">
    <location>
        <begin position="263"/>
        <end position="286"/>
    </location>
</feature>
<dbReference type="SUPFAM" id="SSF47413">
    <property type="entry name" value="lambda repressor-like DNA-binding domains"/>
    <property type="match status" value="1"/>
</dbReference>
<sequence>MGKDGSVGRERWPGELGAFLRARRESLDPSAVGVVVERGRRVAGLRRSEVAARAAISLDYYTRIEQGRIAVSEPVLEAVAKALRLTDGERHYAATLAGHSGPRAPGRVPPVASAALVRLLDDLGLFPAVVLGPGTEVIAWNAQAAALFTDFGALPPHERSLVRLVFLDPDIRARHLDWPQAARQQVAALRYDSACRPDDPALLATIAELRERDVDFRRWWDEHRVEGRPGGPTGYRHDHAGELWLDRDVLVRPDDPTQKLLTLTAPPGSPSAAGLRRLQRVSAEGG</sequence>
<dbReference type="PROSITE" id="PS50943">
    <property type="entry name" value="HTH_CROC1"/>
    <property type="match status" value="1"/>
</dbReference>
<dbReference type="Pfam" id="PF17765">
    <property type="entry name" value="MLTR_LBD"/>
    <property type="match status" value="1"/>
</dbReference>
<keyword evidence="4" id="KW-1185">Reference proteome</keyword>
<dbReference type="Pfam" id="PF13560">
    <property type="entry name" value="HTH_31"/>
    <property type="match status" value="1"/>
</dbReference>